<dbReference type="Gene3D" id="3.30.470.160">
    <property type="entry name" value="Inositol polyphosphate kinase"/>
    <property type="match status" value="1"/>
</dbReference>
<dbReference type="PANTHER" id="PTHR12400:SF51">
    <property type="entry name" value="INOSITOL POLYPHOSPHATE MULTIKINASE"/>
    <property type="match status" value="1"/>
</dbReference>
<comment type="function">
    <text evidence="8">Inositol phosphate kinase with a broad substrate specificity.</text>
</comment>
<dbReference type="InterPro" id="IPR013149">
    <property type="entry name" value="ADH-like_C"/>
</dbReference>
<sequence length="584" mass="64238">MLKIPEHQVAGHKAKDGVLGPLVDDSGKFYKPLQNDDRGSTELAFYTSFTSHPIIPDTIRTFFPSFHGTKVLDASDGTGPHPHLVLEDLLHGYTNPSVIDIKVGSRTWYPQASLDYINKCLAKDRESSTVHLGFRISGLKDTLTRWEPTRKSLQNLSVEDATSVLKRFVSSNNDAVSVLPDCVFAEEVFGVVLDRLLELKEWFEDQTVYHFSSCSLLVVYEKDNDCDKMKKKRTLVKLVDFAHVVDGKGVIDHNFLGGLCSFIKFIKDIIAFSIFLITYNNASTILLYAKFFVLAKSNNKVLKWEDVEIGELKEGMEAVGVVTAVGAGLTGRQVGDLVAYAAAGGVGSLLCQWANPLGATVIGTVSNREKAAQAKEDGCHHVIIYIEKRAGKKENVSWNTQAIGLETVILRAGGRERVLQSWKTELETRSILQSNGEDEGYSATAAAVRRRRRLFGEVLDSAMAAAVQRLWRLFDGEEGCSVKGSLVCLKLRGYMVSFGQSSGTPDPVPLSSLAAKSLFLTRPSLMQYFVIQDELLEAVGEVFANVATGVLKVRVNHTYSLSEATKAHKDLENRTTPGSVVLIP</sequence>
<comment type="catalytic activity">
    <reaction evidence="7 8">
        <text>1D-myo-inositol 1,3,4,6-tetrakisphosphate + ATP = 1D-myo-inositol 1,3,4,5,6-pentakisphosphate + ADP + H(+)</text>
        <dbReference type="Rhea" id="RHEA:12717"/>
        <dbReference type="ChEBI" id="CHEBI:15378"/>
        <dbReference type="ChEBI" id="CHEBI:30616"/>
        <dbReference type="ChEBI" id="CHEBI:57660"/>
        <dbReference type="ChEBI" id="CHEBI:57733"/>
        <dbReference type="ChEBI" id="CHEBI:456216"/>
        <dbReference type="EC" id="2.7.1.140"/>
    </reaction>
</comment>
<dbReference type="GO" id="GO:0005524">
    <property type="term" value="F:ATP binding"/>
    <property type="evidence" value="ECO:0007669"/>
    <property type="project" value="UniProtKB-KW"/>
</dbReference>
<gene>
    <name evidence="10" type="ORF">RJT34_01375</name>
</gene>
<keyword evidence="3 8" id="KW-0547">Nucleotide-binding</keyword>
<evidence type="ECO:0000256" key="3">
    <source>
        <dbReference type="ARBA" id="ARBA00022741"/>
    </source>
</evidence>
<dbReference type="Pfam" id="PF13602">
    <property type="entry name" value="ADH_zinc_N_2"/>
    <property type="match status" value="1"/>
</dbReference>
<evidence type="ECO:0000256" key="1">
    <source>
        <dbReference type="ARBA" id="ARBA00007374"/>
    </source>
</evidence>
<dbReference type="Pfam" id="PF00107">
    <property type="entry name" value="ADH_zinc_N"/>
    <property type="match status" value="1"/>
</dbReference>
<dbReference type="AlphaFoldDB" id="A0AAN9Q180"/>
<dbReference type="InterPro" id="IPR038286">
    <property type="entry name" value="IPK_sf"/>
</dbReference>
<proteinExistence type="inferred from homology"/>
<dbReference type="SMART" id="SM00829">
    <property type="entry name" value="PKS_ER"/>
    <property type="match status" value="1"/>
</dbReference>
<dbReference type="GO" id="GO:0051765">
    <property type="term" value="F:inositol tetrakisphosphate kinase activity"/>
    <property type="evidence" value="ECO:0007669"/>
    <property type="project" value="TreeGrafter"/>
</dbReference>
<dbReference type="GO" id="GO:0005737">
    <property type="term" value="C:cytoplasm"/>
    <property type="evidence" value="ECO:0007669"/>
    <property type="project" value="TreeGrafter"/>
</dbReference>
<dbReference type="Gene3D" id="3.40.50.720">
    <property type="entry name" value="NAD(P)-binding Rossmann-like Domain"/>
    <property type="match status" value="2"/>
</dbReference>
<dbReference type="EMBL" id="JAYKXN010000001">
    <property type="protein sequence ID" value="KAK7317284.1"/>
    <property type="molecule type" value="Genomic_DNA"/>
</dbReference>
<comment type="catalytic activity">
    <reaction evidence="6 8">
        <text>1D-myo-inositol 1,4,5-trisphosphate + 2 ATP = 1D-myo-inositol 1,3,4,5,6-pentakisphosphate + 2 ADP + 2 H(+)</text>
        <dbReference type="Rhea" id="RHEA:32359"/>
        <dbReference type="ChEBI" id="CHEBI:15378"/>
        <dbReference type="ChEBI" id="CHEBI:30616"/>
        <dbReference type="ChEBI" id="CHEBI:57733"/>
        <dbReference type="ChEBI" id="CHEBI:203600"/>
        <dbReference type="ChEBI" id="CHEBI:456216"/>
        <dbReference type="EC" id="2.7.1.151"/>
    </reaction>
</comment>
<keyword evidence="11" id="KW-1185">Reference proteome</keyword>
<dbReference type="EC" id="2.7.1.151" evidence="8"/>
<evidence type="ECO:0000256" key="5">
    <source>
        <dbReference type="ARBA" id="ARBA00022840"/>
    </source>
</evidence>
<dbReference type="EC" id="2.7.1.140" evidence="8"/>
<dbReference type="InterPro" id="IPR020843">
    <property type="entry name" value="ER"/>
</dbReference>
<dbReference type="InterPro" id="IPR005522">
    <property type="entry name" value="IPK"/>
</dbReference>
<reference evidence="10 11" key="1">
    <citation type="submission" date="2024-01" db="EMBL/GenBank/DDBJ databases">
        <title>The genomes of 5 underutilized Papilionoideae crops provide insights into root nodulation and disease resistance.</title>
        <authorList>
            <person name="Yuan L."/>
        </authorList>
    </citation>
    <scope>NUCLEOTIDE SEQUENCE [LARGE SCALE GENOMIC DNA]</scope>
    <source>
        <strain evidence="10">LY-2023</strain>
        <tissue evidence="10">Leaf</tissue>
    </source>
</reference>
<dbReference type="GO" id="GO:0032958">
    <property type="term" value="P:inositol phosphate biosynthetic process"/>
    <property type="evidence" value="ECO:0007669"/>
    <property type="project" value="InterPro"/>
</dbReference>
<evidence type="ECO:0000256" key="4">
    <source>
        <dbReference type="ARBA" id="ARBA00022777"/>
    </source>
</evidence>
<evidence type="ECO:0000259" key="9">
    <source>
        <dbReference type="SMART" id="SM00829"/>
    </source>
</evidence>
<evidence type="ECO:0000256" key="6">
    <source>
        <dbReference type="ARBA" id="ARBA00036164"/>
    </source>
</evidence>
<keyword evidence="2 8" id="KW-0808">Transferase</keyword>
<dbReference type="PANTHER" id="PTHR12400">
    <property type="entry name" value="INOSITOL POLYPHOSPHATE KINASE"/>
    <property type="match status" value="1"/>
</dbReference>
<accession>A0AAN9Q180</accession>
<dbReference type="GO" id="GO:0005634">
    <property type="term" value="C:nucleus"/>
    <property type="evidence" value="ECO:0007669"/>
    <property type="project" value="TreeGrafter"/>
</dbReference>
<dbReference type="SUPFAM" id="SSF56104">
    <property type="entry name" value="SAICAR synthase-like"/>
    <property type="match status" value="1"/>
</dbReference>
<dbReference type="Proteomes" id="UP001359559">
    <property type="component" value="Unassembled WGS sequence"/>
</dbReference>
<evidence type="ECO:0000313" key="10">
    <source>
        <dbReference type="EMBL" id="KAK7317284.1"/>
    </source>
</evidence>
<evidence type="ECO:0000313" key="11">
    <source>
        <dbReference type="Proteomes" id="UP001359559"/>
    </source>
</evidence>
<dbReference type="GO" id="GO:0008440">
    <property type="term" value="F:inositol-1,4,5-trisphosphate 3-kinase activity"/>
    <property type="evidence" value="ECO:0007669"/>
    <property type="project" value="TreeGrafter"/>
</dbReference>
<dbReference type="InterPro" id="IPR036291">
    <property type="entry name" value="NAD(P)-bd_dom_sf"/>
</dbReference>
<dbReference type="Gene3D" id="3.90.180.10">
    <property type="entry name" value="Medium-chain alcohol dehydrogenases, catalytic domain"/>
    <property type="match status" value="1"/>
</dbReference>
<evidence type="ECO:0000256" key="8">
    <source>
        <dbReference type="RuleBase" id="RU363090"/>
    </source>
</evidence>
<evidence type="ECO:0000256" key="2">
    <source>
        <dbReference type="ARBA" id="ARBA00022679"/>
    </source>
</evidence>
<keyword evidence="4 8" id="KW-0418">Kinase</keyword>
<comment type="caution">
    <text evidence="10">The sequence shown here is derived from an EMBL/GenBank/DDBJ whole genome shotgun (WGS) entry which is preliminary data.</text>
</comment>
<keyword evidence="5 8" id="KW-0067">ATP-binding</keyword>
<dbReference type="SUPFAM" id="SSF51735">
    <property type="entry name" value="NAD(P)-binding Rossmann-fold domains"/>
    <property type="match status" value="1"/>
</dbReference>
<comment type="similarity">
    <text evidence="1 8">Belongs to the inositol phosphokinase (IPK) family.</text>
</comment>
<dbReference type="GO" id="GO:0016491">
    <property type="term" value="F:oxidoreductase activity"/>
    <property type="evidence" value="ECO:0007669"/>
    <property type="project" value="InterPro"/>
</dbReference>
<organism evidence="10 11">
    <name type="scientific">Clitoria ternatea</name>
    <name type="common">Butterfly pea</name>
    <dbReference type="NCBI Taxonomy" id="43366"/>
    <lineage>
        <taxon>Eukaryota</taxon>
        <taxon>Viridiplantae</taxon>
        <taxon>Streptophyta</taxon>
        <taxon>Embryophyta</taxon>
        <taxon>Tracheophyta</taxon>
        <taxon>Spermatophyta</taxon>
        <taxon>Magnoliopsida</taxon>
        <taxon>eudicotyledons</taxon>
        <taxon>Gunneridae</taxon>
        <taxon>Pentapetalae</taxon>
        <taxon>rosids</taxon>
        <taxon>fabids</taxon>
        <taxon>Fabales</taxon>
        <taxon>Fabaceae</taxon>
        <taxon>Papilionoideae</taxon>
        <taxon>50 kb inversion clade</taxon>
        <taxon>NPAAA clade</taxon>
        <taxon>indigoferoid/millettioid clade</taxon>
        <taxon>Phaseoleae</taxon>
        <taxon>Clitoria</taxon>
    </lineage>
</organism>
<feature type="domain" description="Enoyl reductase (ER)" evidence="9">
    <location>
        <begin position="297"/>
        <end position="582"/>
    </location>
</feature>
<dbReference type="Pfam" id="PF03770">
    <property type="entry name" value="IPK"/>
    <property type="match status" value="1"/>
</dbReference>
<protein>
    <recommendedName>
        <fullName evidence="8">Inositol polyphosphate multikinase</fullName>
        <ecNumber evidence="8">2.7.1.140</ecNumber>
        <ecNumber evidence="8">2.7.1.151</ecNumber>
    </recommendedName>
</protein>
<name>A0AAN9Q180_CLITE</name>
<evidence type="ECO:0000256" key="7">
    <source>
        <dbReference type="ARBA" id="ARBA00036525"/>
    </source>
</evidence>